<sequence>MNLLLVSIGGALGAVSRYLIGLMMQKRFPAPIIPVAMLSVNVMGSFGLGLFLGIIYGAIPVNAMQDSIYLVIGVGFFGAFTTFSTFSIETVQLFRELAYKKALLYITITIAGSLLLFISGLWIGSVGR</sequence>
<dbReference type="PANTHER" id="PTHR28259:SF16">
    <property type="entry name" value="FLUORIDE-SPECIFIC ION CHANNEL FLUC 2"/>
    <property type="match status" value="1"/>
</dbReference>
<evidence type="ECO:0000256" key="11">
    <source>
        <dbReference type="ARBA" id="ARBA00035120"/>
    </source>
</evidence>
<dbReference type="OrthoDB" id="9815830at2"/>
<evidence type="ECO:0000256" key="4">
    <source>
        <dbReference type="ARBA" id="ARBA00022692"/>
    </source>
</evidence>
<keyword evidence="9 14" id="KW-0472">Membrane</keyword>
<reference evidence="15 16" key="1">
    <citation type="submission" date="2015-01" db="EMBL/GenBank/DDBJ databases">
        <title>Jeotgalibacillus campisalis genome sequencing.</title>
        <authorList>
            <person name="Goh K.M."/>
            <person name="Chan K.-G."/>
            <person name="Yaakop A.S."/>
            <person name="Ee R."/>
            <person name="Gan H.M."/>
            <person name="Chan C.S."/>
        </authorList>
    </citation>
    <scope>NUCLEOTIDE SEQUENCE [LARGE SCALE GENOMIC DNA]</scope>
    <source>
        <strain evidence="15 16">SF-57</strain>
    </source>
</reference>
<dbReference type="HAMAP" id="MF_00454">
    <property type="entry name" value="FluC"/>
    <property type="match status" value="1"/>
</dbReference>
<dbReference type="InterPro" id="IPR003691">
    <property type="entry name" value="FluC"/>
</dbReference>
<gene>
    <name evidence="14" type="primary">fluC</name>
    <name evidence="14" type="synonym">crcB</name>
    <name evidence="15" type="ORF">KR50_10540</name>
</gene>
<evidence type="ECO:0000256" key="9">
    <source>
        <dbReference type="ARBA" id="ARBA00023136"/>
    </source>
</evidence>
<evidence type="ECO:0000313" key="16">
    <source>
        <dbReference type="Proteomes" id="UP000031972"/>
    </source>
</evidence>
<feature type="transmembrane region" description="Helical" evidence="14">
    <location>
        <begin position="68"/>
        <end position="88"/>
    </location>
</feature>
<feature type="binding site" evidence="14">
    <location>
        <position position="81"/>
    </location>
    <ligand>
        <name>Na(+)</name>
        <dbReference type="ChEBI" id="CHEBI:29101"/>
        <note>structural</note>
    </ligand>
</feature>
<dbReference type="GO" id="GO:0140114">
    <property type="term" value="P:cellular detoxification of fluoride"/>
    <property type="evidence" value="ECO:0007669"/>
    <property type="project" value="UniProtKB-UniRule"/>
</dbReference>
<accession>A0A0C2W576</accession>
<evidence type="ECO:0000313" key="15">
    <source>
        <dbReference type="EMBL" id="KIL51173.1"/>
    </source>
</evidence>
<evidence type="ECO:0000256" key="7">
    <source>
        <dbReference type="ARBA" id="ARBA00023053"/>
    </source>
</evidence>
<comment type="catalytic activity">
    <reaction evidence="12">
        <text>fluoride(in) = fluoride(out)</text>
        <dbReference type="Rhea" id="RHEA:76159"/>
        <dbReference type="ChEBI" id="CHEBI:17051"/>
    </reaction>
    <physiologicalReaction direction="left-to-right" evidence="12">
        <dbReference type="Rhea" id="RHEA:76160"/>
    </physiologicalReaction>
</comment>
<keyword evidence="10 14" id="KW-0407">Ion channel</keyword>
<keyword evidence="6 14" id="KW-1133">Transmembrane helix</keyword>
<keyword evidence="4 14" id="KW-0812">Transmembrane</keyword>
<dbReference type="GO" id="GO:0005886">
    <property type="term" value="C:plasma membrane"/>
    <property type="evidence" value="ECO:0007669"/>
    <property type="project" value="UniProtKB-SubCell"/>
</dbReference>
<dbReference type="EMBL" id="JXRR01000008">
    <property type="protein sequence ID" value="KIL51173.1"/>
    <property type="molecule type" value="Genomic_DNA"/>
</dbReference>
<protein>
    <recommendedName>
        <fullName evidence="14">Fluoride-specific ion channel FluC</fullName>
    </recommendedName>
</protein>
<comment type="caution">
    <text evidence="15">The sequence shown here is derived from an EMBL/GenBank/DDBJ whole genome shotgun (WGS) entry which is preliminary data.</text>
</comment>
<keyword evidence="2 14" id="KW-0813">Transport</keyword>
<evidence type="ECO:0000256" key="14">
    <source>
        <dbReference type="HAMAP-Rule" id="MF_00454"/>
    </source>
</evidence>
<feature type="binding site" evidence="14">
    <location>
        <position position="78"/>
    </location>
    <ligand>
        <name>Na(+)</name>
        <dbReference type="ChEBI" id="CHEBI:29101"/>
        <note>structural</note>
    </ligand>
</feature>
<evidence type="ECO:0000256" key="3">
    <source>
        <dbReference type="ARBA" id="ARBA00022475"/>
    </source>
</evidence>
<dbReference type="PANTHER" id="PTHR28259">
    <property type="entry name" value="FLUORIDE EXPORT PROTEIN 1-RELATED"/>
    <property type="match status" value="1"/>
</dbReference>
<keyword evidence="8 14" id="KW-0406">Ion transport</keyword>
<evidence type="ECO:0000256" key="10">
    <source>
        <dbReference type="ARBA" id="ARBA00023303"/>
    </source>
</evidence>
<name>A0A0C2W576_9BACL</name>
<keyword evidence="16" id="KW-1185">Reference proteome</keyword>
<evidence type="ECO:0000256" key="8">
    <source>
        <dbReference type="ARBA" id="ARBA00023065"/>
    </source>
</evidence>
<evidence type="ECO:0000256" key="13">
    <source>
        <dbReference type="ARBA" id="ARBA00049940"/>
    </source>
</evidence>
<dbReference type="PATRIC" id="fig|220754.4.peg.1073"/>
<dbReference type="Pfam" id="PF02537">
    <property type="entry name" value="CRCB"/>
    <property type="match status" value="1"/>
</dbReference>
<feature type="transmembrane region" description="Helical" evidence="14">
    <location>
        <begin position="32"/>
        <end position="56"/>
    </location>
</feature>
<organism evidence="15 16">
    <name type="scientific">Jeotgalibacillus campisalis</name>
    <dbReference type="NCBI Taxonomy" id="220754"/>
    <lineage>
        <taxon>Bacteria</taxon>
        <taxon>Bacillati</taxon>
        <taxon>Bacillota</taxon>
        <taxon>Bacilli</taxon>
        <taxon>Bacillales</taxon>
        <taxon>Caryophanaceae</taxon>
        <taxon>Jeotgalibacillus</taxon>
    </lineage>
</organism>
<dbReference type="GO" id="GO:0046872">
    <property type="term" value="F:metal ion binding"/>
    <property type="evidence" value="ECO:0007669"/>
    <property type="project" value="UniProtKB-KW"/>
</dbReference>
<dbReference type="RefSeq" id="WP_041055634.1">
    <property type="nucleotide sequence ID" value="NZ_JXRR01000008.1"/>
</dbReference>
<evidence type="ECO:0000256" key="2">
    <source>
        <dbReference type="ARBA" id="ARBA00022448"/>
    </source>
</evidence>
<keyword evidence="5 14" id="KW-0479">Metal-binding</keyword>
<dbReference type="GO" id="GO:0062054">
    <property type="term" value="F:fluoride channel activity"/>
    <property type="evidence" value="ECO:0007669"/>
    <property type="project" value="UniProtKB-UniRule"/>
</dbReference>
<proteinExistence type="inferred from homology"/>
<comment type="similarity">
    <text evidence="11 14">Belongs to the fluoride channel Fluc/FEX (TC 1.A.43) family.</text>
</comment>
<evidence type="ECO:0000256" key="12">
    <source>
        <dbReference type="ARBA" id="ARBA00035585"/>
    </source>
</evidence>
<dbReference type="Proteomes" id="UP000031972">
    <property type="component" value="Unassembled WGS sequence"/>
</dbReference>
<evidence type="ECO:0000256" key="1">
    <source>
        <dbReference type="ARBA" id="ARBA00004651"/>
    </source>
</evidence>
<comment type="function">
    <text evidence="13 14">Fluoride-specific ion channel. Important for reducing fluoride concentration in the cell, thus reducing its toxicity.</text>
</comment>
<comment type="activity regulation">
    <text evidence="14">Na(+) is not transported, but it plays an essential structural role and its presence is essential for fluoride channel function.</text>
</comment>
<dbReference type="AlphaFoldDB" id="A0A0C2W576"/>
<comment type="subcellular location">
    <subcellularLocation>
        <location evidence="1 14">Cell membrane</location>
        <topology evidence="1 14">Multi-pass membrane protein</topology>
    </subcellularLocation>
</comment>
<feature type="transmembrane region" description="Helical" evidence="14">
    <location>
        <begin position="103"/>
        <end position="123"/>
    </location>
</feature>
<evidence type="ECO:0000256" key="5">
    <source>
        <dbReference type="ARBA" id="ARBA00022723"/>
    </source>
</evidence>
<keyword evidence="7 14" id="KW-0915">Sodium</keyword>
<dbReference type="NCBIfam" id="TIGR00494">
    <property type="entry name" value="crcB"/>
    <property type="match status" value="1"/>
</dbReference>
<evidence type="ECO:0000256" key="6">
    <source>
        <dbReference type="ARBA" id="ARBA00022989"/>
    </source>
</evidence>
<keyword evidence="3 14" id="KW-1003">Cell membrane</keyword>